<keyword evidence="2" id="KW-1185">Reference proteome</keyword>
<proteinExistence type="predicted"/>
<sequence length="79" mass="8786">MNPCGSLGFGFMACFPSPDVCGEAGILPDSPYETSIIARPSEWEEPLHRQPCAEYQATTDWAAQLYLKLLRASFKDPFD</sequence>
<dbReference type="EMBL" id="QNUK01000012">
    <property type="protein sequence ID" value="KAF5908590.1"/>
    <property type="molecule type" value="Genomic_DNA"/>
</dbReference>
<organism evidence="1 2">
    <name type="scientific">Clarias magur</name>
    <name type="common">Asian catfish</name>
    <name type="synonym">Macropteronotus magur</name>
    <dbReference type="NCBI Taxonomy" id="1594786"/>
    <lineage>
        <taxon>Eukaryota</taxon>
        <taxon>Metazoa</taxon>
        <taxon>Chordata</taxon>
        <taxon>Craniata</taxon>
        <taxon>Vertebrata</taxon>
        <taxon>Euteleostomi</taxon>
        <taxon>Actinopterygii</taxon>
        <taxon>Neopterygii</taxon>
        <taxon>Teleostei</taxon>
        <taxon>Ostariophysi</taxon>
        <taxon>Siluriformes</taxon>
        <taxon>Clariidae</taxon>
        <taxon>Clarias</taxon>
    </lineage>
</organism>
<dbReference type="AlphaFoldDB" id="A0A8J4U7Z4"/>
<reference evidence="1" key="1">
    <citation type="submission" date="2020-07" db="EMBL/GenBank/DDBJ databases">
        <title>Clarias magur genome sequencing, assembly and annotation.</title>
        <authorList>
            <person name="Kushwaha B."/>
            <person name="Kumar R."/>
            <person name="Das P."/>
            <person name="Joshi C.G."/>
            <person name="Kumar D."/>
            <person name="Nagpure N.S."/>
            <person name="Pandey M."/>
            <person name="Agarwal S."/>
            <person name="Srivastava S."/>
            <person name="Singh M."/>
            <person name="Sahoo L."/>
            <person name="Jayasankar P."/>
            <person name="Meher P.K."/>
            <person name="Koringa P.G."/>
            <person name="Iquebal M.A."/>
            <person name="Das S.P."/>
            <person name="Bit A."/>
            <person name="Patnaik S."/>
            <person name="Patel N."/>
            <person name="Shah T.M."/>
            <person name="Hinsu A."/>
            <person name="Jena J.K."/>
        </authorList>
    </citation>
    <scope>NUCLEOTIDE SEQUENCE</scope>
    <source>
        <strain evidence="1">CIFAMagur01</strain>
        <tissue evidence="1">Testis</tissue>
    </source>
</reference>
<gene>
    <name evidence="1" type="ORF">DAT39_001642</name>
</gene>
<dbReference type="Proteomes" id="UP000727407">
    <property type="component" value="Unassembled WGS sequence"/>
</dbReference>
<comment type="caution">
    <text evidence="1">The sequence shown here is derived from an EMBL/GenBank/DDBJ whole genome shotgun (WGS) entry which is preliminary data.</text>
</comment>
<evidence type="ECO:0000313" key="1">
    <source>
        <dbReference type="EMBL" id="KAF5908590.1"/>
    </source>
</evidence>
<name>A0A8J4U7Z4_CLAMG</name>
<accession>A0A8J4U7Z4</accession>
<evidence type="ECO:0000313" key="2">
    <source>
        <dbReference type="Proteomes" id="UP000727407"/>
    </source>
</evidence>
<protein>
    <submittedName>
        <fullName evidence="1">Uncharacterized protein</fullName>
    </submittedName>
</protein>